<reference evidence="3 4" key="1">
    <citation type="submission" date="2021-03" db="EMBL/GenBank/DDBJ databases">
        <title>Glycomyces sp. nov., a novel actinomycete isolated from soil.</title>
        <authorList>
            <person name="Yang X."/>
            <person name="Xu X."/>
        </authorList>
    </citation>
    <scope>NUCLEOTIDE SEQUENCE [LARGE SCALE GENOMIC DNA]</scope>
    <source>
        <strain evidence="3 4">NEAU-S30</strain>
    </source>
</reference>
<organism evidence="3 4">
    <name type="scientific">Glycomyces niveus</name>
    <dbReference type="NCBI Taxonomy" id="2820287"/>
    <lineage>
        <taxon>Bacteria</taxon>
        <taxon>Bacillati</taxon>
        <taxon>Actinomycetota</taxon>
        <taxon>Actinomycetes</taxon>
        <taxon>Glycomycetales</taxon>
        <taxon>Glycomycetaceae</taxon>
        <taxon>Glycomyces</taxon>
    </lineage>
</organism>
<comment type="caution">
    <text evidence="3">The sequence shown here is derived from an EMBL/GenBank/DDBJ whole genome shotgun (WGS) entry which is preliminary data.</text>
</comment>
<evidence type="ECO:0000313" key="3">
    <source>
        <dbReference type="EMBL" id="MBO3735792.1"/>
    </source>
</evidence>
<proteinExistence type="inferred from homology"/>
<keyword evidence="4" id="KW-1185">Reference proteome</keyword>
<evidence type="ECO:0000256" key="2">
    <source>
        <dbReference type="ARBA" id="ARBA00023002"/>
    </source>
</evidence>
<gene>
    <name evidence="3" type="ORF">J5V16_23450</name>
</gene>
<dbReference type="CDD" id="cd05233">
    <property type="entry name" value="SDR_c"/>
    <property type="match status" value="1"/>
</dbReference>
<dbReference type="PRINTS" id="PR00081">
    <property type="entry name" value="GDHRDH"/>
</dbReference>
<dbReference type="PANTHER" id="PTHR24321">
    <property type="entry name" value="DEHYDROGENASES, SHORT CHAIN"/>
    <property type="match status" value="1"/>
</dbReference>
<keyword evidence="2" id="KW-0560">Oxidoreductase</keyword>
<dbReference type="InterPro" id="IPR020904">
    <property type="entry name" value="Sc_DH/Rdtase_CS"/>
</dbReference>
<dbReference type="SUPFAM" id="SSF51735">
    <property type="entry name" value="NAD(P)-binding Rossmann-fold domains"/>
    <property type="match status" value="1"/>
</dbReference>
<name>A0ABS3UAJ2_9ACTN</name>
<dbReference type="Proteomes" id="UP000681341">
    <property type="component" value="Unassembled WGS sequence"/>
</dbReference>
<evidence type="ECO:0000256" key="1">
    <source>
        <dbReference type="ARBA" id="ARBA00006484"/>
    </source>
</evidence>
<accession>A0ABS3UAJ2</accession>
<dbReference type="InterPro" id="IPR002347">
    <property type="entry name" value="SDR_fam"/>
</dbReference>
<dbReference type="PROSITE" id="PS00061">
    <property type="entry name" value="ADH_SHORT"/>
    <property type="match status" value="1"/>
</dbReference>
<dbReference type="InterPro" id="IPR036291">
    <property type="entry name" value="NAD(P)-bd_dom_sf"/>
</dbReference>
<dbReference type="Gene3D" id="3.40.50.720">
    <property type="entry name" value="NAD(P)-binding Rossmann-like Domain"/>
    <property type="match status" value="1"/>
</dbReference>
<dbReference type="EMBL" id="JAGFNP010000018">
    <property type="protein sequence ID" value="MBO3735792.1"/>
    <property type="molecule type" value="Genomic_DNA"/>
</dbReference>
<dbReference type="Pfam" id="PF13561">
    <property type="entry name" value="adh_short_C2"/>
    <property type="match status" value="1"/>
</dbReference>
<dbReference type="PANTHER" id="PTHR24321:SF14">
    <property type="entry name" value="SHORT-CHAIN TYPE DEHYDROGENASE_REDUCTASE BLR2146-RELATED"/>
    <property type="match status" value="1"/>
</dbReference>
<comment type="similarity">
    <text evidence="1">Belongs to the short-chain dehydrogenases/reductases (SDR) family.</text>
</comment>
<dbReference type="RefSeq" id="WP_208499727.1">
    <property type="nucleotide sequence ID" value="NZ_JAGFNP010000018.1"/>
</dbReference>
<evidence type="ECO:0000313" key="4">
    <source>
        <dbReference type="Proteomes" id="UP000681341"/>
    </source>
</evidence>
<sequence length="245" mass="25274">MNRFEGKVAVVTGGAMGIGAAVVARLASEGAVVYLADIDGEAGARIVAETEGSVHFVHCDVAESAHWRDLAARAMDEHGHVDTLVSNAYALRFGAAHELPEDDWDRVLDTTLKATYLGVAALAQPLTAACGSVVAVSSVHAHASMPGFTAYAAAKGGLSALVRQLAVEYAPAVRVNAVAPGPIRTRQWDRVPPAGQAEEAGRTLAGRLGRAEEVAAAIAFLASDEAGYITGAELPVDGGRLVRLA</sequence>
<dbReference type="PRINTS" id="PR00080">
    <property type="entry name" value="SDRFAMILY"/>
</dbReference>
<protein>
    <submittedName>
        <fullName evidence="3">SDR family oxidoreductase</fullName>
    </submittedName>
</protein>